<feature type="chain" id="PRO_5040980077" evidence="1">
    <location>
        <begin position="20"/>
        <end position="175"/>
    </location>
</feature>
<protein>
    <submittedName>
        <fullName evidence="2">Uncharacterized protein</fullName>
    </submittedName>
</protein>
<keyword evidence="3" id="KW-1185">Reference proteome</keyword>
<evidence type="ECO:0000256" key="1">
    <source>
        <dbReference type="SAM" id="SignalP"/>
    </source>
</evidence>
<sequence>MRNRFVFLFVLVAILFACSSDSISNDDLDLINLEVKLQAGTERPFKIKKVEGTYSFIPGDGESCSAIVLNAIGEGTMSHLGFSTMLEEWCSNGPTDLGTRSITIIAANGDELRGTHSTILFTSATSFEETLNFDGGTGRFENAKGVFIETVEIIEDIPGGPTGTFVMSGEGTITY</sequence>
<dbReference type="AlphaFoldDB" id="A0A9X1LKP9"/>
<name>A0A9X1LKP9_9FLAO</name>
<evidence type="ECO:0000313" key="2">
    <source>
        <dbReference type="EMBL" id="MCB7482128.1"/>
    </source>
</evidence>
<keyword evidence="1" id="KW-0732">Signal</keyword>
<accession>A0A9X1LKP9</accession>
<organism evidence="2 3">
    <name type="scientific">Christiangramia sediminis</name>
    <dbReference type="NCBI Taxonomy" id="2881336"/>
    <lineage>
        <taxon>Bacteria</taxon>
        <taxon>Pseudomonadati</taxon>
        <taxon>Bacteroidota</taxon>
        <taxon>Flavobacteriia</taxon>
        <taxon>Flavobacteriales</taxon>
        <taxon>Flavobacteriaceae</taxon>
        <taxon>Christiangramia</taxon>
    </lineage>
</organism>
<dbReference type="PROSITE" id="PS51257">
    <property type="entry name" value="PROKAR_LIPOPROTEIN"/>
    <property type="match status" value="1"/>
</dbReference>
<reference evidence="2" key="1">
    <citation type="submission" date="2021-10" db="EMBL/GenBank/DDBJ databases">
        <title>Gramella sp. ASW11-100T, isolated from marine sediment.</title>
        <authorList>
            <person name="Xia C."/>
        </authorList>
    </citation>
    <scope>NUCLEOTIDE SEQUENCE</scope>
    <source>
        <strain evidence="2">ASW11-100</strain>
    </source>
</reference>
<comment type="caution">
    <text evidence="2">The sequence shown here is derived from an EMBL/GenBank/DDBJ whole genome shotgun (WGS) entry which is preliminary data.</text>
</comment>
<dbReference type="EMBL" id="JAJBZG010000005">
    <property type="protein sequence ID" value="MCB7482128.1"/>
    <property type="molecule type" value="Genomic_DNA"/>
</dbReference>
<dbReference type="RefSeq" id="WP_229341563.1">
    <property type="nucleotide sequence ID" value="NZ_JAJBZG010000005.1"/>
</dbReference>
<proteinExistence type="predicted"/>
<evidence type="ECO:0000313" key="3">
    <source>
        <dbReference type="Proteomes" id="UP001139414"/>
    </source>
</evidence>
<gene>
    <name evidence="2" type="ORF">LGQ90_12725</name>
</gene>
<dbReference type="Proteomes" id="UP001139414">
    <property type="component" value="Unassembled WGS sequence"/>
</dbReference>
<feature type="signal peptide" evidence="1">
    <location>
        <begin position="1"/>
        <end position="19"/>
    </location>
</feature>